<reference evidence="2" key="1">
    <citation type="journal article" date="2016" name="Nat. Biotechnol.">
        <title>Sequencing wild and cultivated cassava and related species reveals extensive interspecific hybridization and genetic diversity.</title>
        <authorList>
            <person name="Bredeson J.V."/>
            <person name="Lyons J.B."/>
            <person name="Prochnik S.E."/>
            <person name="Wu G.A."/>
            <person name="Ha C.M."/>
            <person name="Edsinger-Gonzales E."/>
            <person name="Grimwood J."/>
            <person name="Schmutz J."/>
            <person name="Rabbi I.Y."/>
            <person name="Egesi C."/>
            <person name="Nauluvula P."/>
            <person name="Lebot V."/>
            <person name="Ndunguru J."/>
            <person name="Mkamilo G."/>
            <person name="Bart R.S."/>
            <person name="Setter T.L."/>
            <person name="Gleadow R.M."/>
            <person name="Kulakow P."/>
            <person name="Ferguson M.E."/>
            <person name="Rounsley S."/>
            <person name="Rokhsar D.S."/>
        </authorList>
    </citation>
    <scope>NUCLEOTIDE SEQUENCE [LARGE SCALE GENOMIC DNA]</scope>
    <source>
        <strain evidence="2">cv. AM560-2</strain>
    </source>
</reference>
<protein>
    <submittedName>
        <fullName evidence="1">Uncharacterized protein</fullName>
    </submittedName>
</protein>
<gene>
    <name evidence="1" type="ORF">MANES_07G108800v8</name>
</gene>
<proteinExistence type="predicted"/>
<dbReference type="Proteomes" id="UP000091857">
    <property type="component" value="Chromosome 7"/>
</dbReference>
<keyword evidence="2" id="KW-1185">Reference proteome</keyword>
<sequence>MGLCCRAANRIKGFCCYGHNPKNPSKSHTTVPSNCQTKGKILDSPNLKSFCFSELKKATKNFSAGNVIGKGGFGYVFKGWIDENSLKAATPEIGIAIAVKVLDQKGCQGEQEWLAEIKYLGQLCHPNLVKLIGYCLEDGHWLLVYEFMPNGSLDKYLIRLDFLKAEDSYSVQPLSWNLRMKVALGAAKGLAFLHDEAQVIYRDFKTSNILLDTNFNAKLSDFGLAKDGPTGDNSQITARILGTRGYVAPEYVNTGCLTAKCDVYSFGVVLLELISCRPAIDEYRPSTEQNLVEWARPYLSSKRKIYRVFDPHLEGKYVLSGVLKAANLAAQCLSTEPIMRPIMKEVVKALEQITLRTH</sequence>
<evidence type="ECO:0000313" key="1">
    <source>
        <dbReference type="EMBL" id="KAG8651282.1"/>
    </source>
</evidence>
<evidence type="ECO:0000313" key="2">
    <source>
        <dbReference type="Proteomes" id="UP000091857"/>
    </source>
</evidence>
<accession>A0ACB7HFP1</accession>
<name>A0ACB7HFP1_MANES</name>
<comment type="caution">
    <text evidence="1">The sequence shown here is derived from an EMBL/GenBank/DDBJ whole genome shotgun (WGS) entry which is preliminary data.</text>
</comment>
<organism evidence="1 2">
    <name type="scientific">Manihot esculenta</name>
    <name type="common">Cassava</name>
    <name type="synonym">Jatropha manihot</name>
    <dbReference type="NCBI Taxonomy" id="3983"/>
    <lineage>
        <taxon>Eukaryota</taxon>
        <taxon>Viridiplantae</taxon>
        <taxon>Streptophyta</taxon>
        <taxon>Embryophyta</taxon>
        <taxon>Tracheophyta</taxon>
        <taxon>Spermatophyta</taxon>
        <taxon>Magnoliopsida</taxon>
        <taxon>eudicotyledons</taxon>
        <taxon>Gunneridae</taxon>
        <taxon>Pentapetalae</taxon>
        <taxon>rosids</taxon>
        <taxon>fabids</taxon>
        <taxon>Malpighiales</taxon>
        <taxon>Euphorbiaceae</taxon>
        <taxon>Crotonoideae</taxon>
        <taxon>Manihoteae</taxon>
        <taxon>Manihot</taxon>
    </lineage>
</organism>
<dbReference type="EMBL" id="CM004393">
    <property type="protein sequence ID" value="KAG8651282.1"/>
    <property type="molecule type" value="Genomic_DNA"/>
</dbReference>